<dbReference type="InterPro" id="IPR054722">
    <property type="entry name" value="PolX-like_BBD"/>
</dbReference>
<dbReference type="Proteomes" id="UP000499080">
    <property type="component" value="Unassembled WGS sequence"/>
</dbReference>
<dbReference type="EMBL" id="BGPR01020102">
    <property type="protein sequence ID" value="GBN83805.1"/>
    <property type="molecule type" value="Genomic_DNA"/>
</dbReference>
<evidence type="ECO:0000259" key="1">
    <source>
        <dbReference type="Pfam" id="PF22936"/>
    </source>
</evidence>
<dbReference type="AlphaFoldDB" id="A0A4Y2S967"/>
<proteinExistence type="predicted"/>
<accession>A0A4Y2S967</accession>
<organism evidence="2 3">
    <name type="scientific">Araneus ventricosus</name>
    <name type="common">Orbweaver spider</name>
    <name type="synonym">Epeira ventricosa</name>
    <dbReference type="NCBI Taxonomy" id="182803"/>
    <lineage>
        <taxon>Eukaryota</taxon>
        <taxon>Metazoa</taxon>
        <taxon>Ecdysozoa</taxon>
        <taxon>Arthropoda</taxon>
        <taxon>Chelicerata</taxon>
        <taxon>Arachnida</taxon>
        <taxon>Araneae</taxon>
        <taxon>Araneomorphae</taxon>
        <taxon>Entelegynae</taxon>
        <taxon>Araneoidea</taxon>
        <taxon>Araneidae</taxon>
        <taxon>Araneus</taxon>
    </lineage>
</organism>
<name>A0A4Y2S967_ARAVE</name>
<sequence length="141" mass="15557">MDLAKVQIKPLAGESDLQVWKYRMKFILKCHAGALELVQGTLVKPEIPTAGAEEPECTATFGLMSVDEEVYASEILSDTWYIDNDASKHITMNDKFIAFEKFQSSHGITPAKGKVLPALGKGTLPTVTVVMKKQFKVLKDV</sequence>
<reference evidence="2 3" key="1">
    <citation type="journal article" date="2019" name="Sci. Rep.">
        <title>Orb-weaving spider Araneus ventricosus genome elucidates the spidroin gene catalogue.</title>
        <authorList>
            <person name="Kono N."/>
            <person name="Nakamura H."/>
            <person name="Ohtoshi R."/>
            <person name="Moran D.A.P."/>
            <person name="Shinohara A."/>
            <person name="Yoshida Y."/>
            <person name="Fujiwara M."/>
            <person name="Mori M."/>
            <person name="Tomita M."/>
            <person name="Arakawa K."/>
        </authorList>
    </citation>
    <scope>NUCLEOTIDE SEQUENCE [LARGE SCALE GENOMIC DNA]</scope>
</reference>
<gene>
    <name evidence="2" type="ORF">AVEN_114895_1</name>
</gene>
<keyword evidence="3" id="KW-1185">Reference proteome</keyword>
<comment type="caution">
    <text evidence="2">The sequence shown here is derived from an EMBL/GenBank/DDBJ whole genome shotgun (WGS) entry which is preliminary data.</text>
</comment>
<dbReference type="Pfam" id="PF22936">
    <property type="entry name" value="Pol_BBD"/>
    <property type="match status" value="1"/>
</dbReference>
<feature type="domain" description="Retrovirus-related Pol polyprotein from transposon TNT 1-94-like beta-barrel" evidence="1">
    <location>
        <begin position="80"/>
        <end position="141"/>
    </location>
</feature>
<evidence type="ECO:0000313" key="3">
    <source>
        <dbReference type="Proteomes" id="UP000499080"/>
    </source>
</evidence>
<protein>
    <recommendedName>
        <fullName evidence="1">Retrovirus-related Pol polyprotein from transposon TNT 1-94-like beta-barrel domain-containing protein</fullName>
    </recommendedName>
</protein>
<evidence type="ECO:0000313" key="2">
    <source>
        <dbReference type="EMBL" id="GBN83805.1"/>
    </source>
</evidence>
<dbReference type="OrthoDB" id="7548346at2759"/>